<feature type="domain" description="Glycosyl hydrolases family 2 sugar binding" evidence="6">
    <location>
        <begin position="23"/>
        <end position="143"/>
    </location>
</feature>
<dbReference type="InterPro" id="IPR006104">
    <property type="entry name" value="Glyco_hydro_2_N"/>
</dbReference>
<dbReference type="GO" id="GO:0005975">
    <property type="term" value="P:carbohydrate metabolic process"/>
    <property type="evidence" value="ECO:0007669"/>
    <property type="project" value="InterPro"/>
</dbReference>
<dbReference type="InterPro" id="IPR051913">
    <property type="entry name" value="GH2_Domain-Containing"/>
</dbReference>
<keyword evidence="3" id="KW-0326">Glycosidase</keyword>
<dbReference type="SUPFAM" id="SSF49303">
    <property type="entry name" value="beta-Galactosidase/glucuronidase domain"/>
    <property type="match status" value="1"/>
</dbReference>
<dbReference type="Gene3D" id="2.60.40.10">
    <property type="entry name" value="Immunoglobulins"/>
    <property type="match status" value="1"/>
</dbReference>
<organism evidence="7 8">
    <name type="scientific">Salinicoccus hispanicus</name>
    <dbReference type="NCBI Taxonomy" id="157225"/>
    <lineage>
        <taxon>Bacteria</taxon>
        <taxon>Bacillati</taxon>
        <taxon>Bacillota</taxon>
        <taxon>Bacilli</taxon>
        <taxon>Bacillales</taxon>
        <taxon>Staphylococcaceae</taxon>
        <taxon>Salinicoccus</taxon>
    </lineage>
</organism>
<dbReference type="Gene3D" id="3.20.20.80">
    <property type="entry name" value="Glycosidases"/>
    <property type="match status" value="1"/>
</dbReference>
<dbReference type="Gene3D" id="2.60.120.260">
    <property type="entry name" value="Galactose-binding domain-like"/>
    <property type="match status" value="1"/>
</dbReference>
<proteinExistence type="inferred from homology"/>
<evidence type="ECO:0000259" key="5">
    <source>
        <dbReference type="Pfam" id="PF02836"/>
    </source>
</evidence>
<dbReference type="Proteomes" id="UP000436284">
    <property type="component" value="Unassembled WGS sequence"/>
</dbReference>
<dbReference type="InterPro" id="IPR006103">
    <property type="entry name" value="Glyco_hydro_2_cat"/>
</dbReference>
<evidence type="ECO:0000313" key="8">
    <source>
        <dbReference type="Proteomes" id="UP000436284"/>
    </source>
</evidence>
<comment type="caution">
    <text evidence="7">The sequence shown here is derived from an EMBL/GenBank/DDBJ whole genome shotgun (WGS) entry which is preliminary data.</text>
</comment>
<dbReference type="SUPFAM" id="SSF49785">
    <property type="entry name" value="Galactose-binding domain-like"/>
    <property type="match status" value="1"/>
</dbReference>
<keyword evidence="8" id="KW-1185">Reference proteome</keyword>
<evidence type="ECO:0000259" key="4">
    <source>
        <dbReference type="Pfam" id="PF00703"/>
    </source>
</evidence>
<dbReference type="GO" id="GO:0004553">
    <property type="term" value="F:hydrolase activity, hydrolyzing O-glycosyl compounds"/>
    <property type="evidence" value="ECO:0007669"/>
    <property type="project" value="InterPro"/>
</dbReference>
<comment type="similarity">
    <text evidence="1">Belongs to the glycosyl hydrolase 2 family.</text>
</comment>
<dbReference type="InterPro" id="IPR008979">
    <property type="entry name" value="Galactose-bd-like_sf"/>
</dbReference>
<dbReference type="InterPro" id="IPR013783">
    <property type="entry name" value="Ig-like_fold"/>
</dbReference>
<evidence type="ECO:0000259" key="6">
    <source>
        <dbReference type="Pfam" id="PF02837"/>
    </source>
</evidence>
<dbReference type="SUPFAM" id="SSF51445">
    <property type="entry name" value="(Trans)glycosidases"/>
    <property type="match status" value="1"/>
</dbReference>
<sequence>MKENHQMREMYPRPDFKRDDWLSLNGSWDLKFDDADQGLKEKWYRGFTKEHDITVPFAYQAELSTVQDKENHDILWYQTSFTVDNMDKSHILNFGAVDYEASVYVNGEKVGTHTGGHVSFKYDISPYVVRGENELILRVFDPMQDETLPRGKQYWKHEPESIFYTRTTGIWQSVWIDIVNKEHLDAFKFTPDIDRGSINIETYFDHVDLDQTRRLKLTITFKGQVISEDVYTITNRYLSRDINIRNLFTQRSNIHDDGWYWTPESPNLFDVKCELLDADHDALDTVETYFGMRKVEVMDGKFMLNNKAYYQKLVLDQGYFPRGLMTAPSDDDLKKDIELAKEMGFNGARKHQKVEDPIFLYWADTLGFLVWGEMANAAEYDARYVEKITKEWIEVIERDYNHPSIVTWVPLNESWGISRVAHDSRQQNHSLSMYHLTKSIDQTRPVLSNEGWEHTISDVCGIHNYHDAEDIRQNYQDVQSAISHTPANRLIYARGYEYNNVPIMITEYGGIAYVIDDTGWGYSSVDSADALVDGYRELTEAIGDSPILYGYCYTQLTDVEQEINGLLTYDRKPKCDLSAIKAINDNVRKF</sequence>
<evidence type="ECO:0000256" key="3">
    <source>
        <dbReference type="ARBA" id="ARBA00023295"/>
    </source>
</evidence>
<dbReference type="InterPro" id="IPR017853">
    <property type="entry name" value="GH"/>
</dbReference>
<gene>
    <name evidence="7" type="ORF">GQ671_07060</name>
</gene>
<protein>
    <submittedName>
        <fullName evidence="7">Glycoside hydrolase family 2</fullName>
    </submittedName>
</protein>
<dbReference type="AlphaFoldDB" id="A0A6N8TYG3"/>
<feature type="domain" description="Glycoside hydrolase family 2 catalytic" evidence="5">
    <location>
        <begin position="295"/>
        <end position="585"/>
    </location>
</feature>
<dbReference type="InterPro" id="IPR006102">
    <property type="entry name" value="Ig-like_GH2"/>
</dbReference>
<feature type="domain" description="Glycoside hydrolase family 2 immunoglobulin-like beta-sandwich" evidence="4">
    <location>
        <begin position="183"/>
        <end position="293"/>
    </location>
</feature>
<dbReference type="Pfam" id="PF02837">
    <property type="entry name" value="Glyco_hydro_2_N"/>
    <property type="match status" value="1"/>
</dbReference>
<evidence type="ECO:0000256" key="1">
    <source>
        <dbReference type="ARBA" id="ARBA00007401"/>
    </source>
</evidence>
<evidence type="ECO:0000313" key="7">
    <source>
        <dbReference type="EMBL" id="MXQ51028.1"/>
    </source>
</evidence>
<dbReference type="PANTHER" id="PTHR42732">
    <property type="entry name" value="BETA-GALACTOSIDASE"/>
    <property type="match status" value="1"/>
</dbReference>
<evidence type="ECO:0000256" key="2">
    <source>
        <dbReference type="ARBA" id="ARBA00022801"/>
    </source>
</evidence>
<dbReference type="EMBL" id="WUUK01000002">
    <property type="protein sequence ID" value="MXQ51028.1"/>
    <property type="molecule type" value="Genomic_DNA"/>
</dbReference>
<dbReference type="InterPro" id="IPR036156">
    <property type="entry name" value="Beta-gal/glucu_dom_sf"/>
</dbReference>
<accession>A0A6N8TYG3</accession>
<keyword evidence="2 7" id="KW-0378">Hydrolase</keyword>
<dbReference type="Pfam" id="PF02836">
    <property type="entry name" value="Glyco_hydro_2_C"/>
    <property type="match status" value="1"/>
</dbReference>
<reference evidence="7 8" key="1">
    <citation type="submission" date="2019-12" db="EMBL/GenBank/DDBJ databases">
        <title>Salinicoccus cyprini sp. nov., isolated from gastro-intestinal tract of mirror carp, Cyprinus carpio var. specularis, collected from Gobind Sagar Reservoir, Himachal Pradesh, India.</title>
        <authorList>
            <person name="Talwar C."/>
            <person name="Singh A.K."/>
            <person name="Lal R."/>
            <person name="Negi R.K."/>
        </authorList>
    </citation>
    <scope>NUCLEOTIDE SEQUENCE [LARGE SCALE GENOMIC DNA]</scope>
    <source>
        <strain evidence="7 8">J-82</strain>
    </source>
</reference>
<name>A0A6N8TYG3_9STAP</name>
<dbReference type="Pfam" id="PF00703">
    <property type="entry name" value="Glyco_hydro_2"/>
    <property type="match status" value="1"/>
</dbReference>
<dbReference type="OrthoDB" id="9762066at2"/>
<dbReference type="PANTHER" id="PTHR42732:SF3">
    <property type="entry name" value="HYDROLASE"/>
    <property type="match status" value="1"/>
</dbReference>